<keyword evidence="4" id="KW-0677">Repeat</keyword>
<evidence type="ECO:0000256" key="2">
    <source>
        <dbReference type="ARBA" id="ARBA00022602"/>
    </source>
</evidence>
<protein>
    <recommendedName>
        <fullName evidence="7">Protein prenyltransferase alpha subunit repeat-containing protein 1</fullName>
    </recommendedName>
</protein>
<keyword evidence="6" id="KW-1185">Reference proteome</keyword>
<dbReference type="GO" id="GO:0005737">
    <property type="term" value="C:cytoplasm"/>
    <property type="evidence" value="ECO:0007669"/>
    <property type="project" value="TreeGrafter"/>
</dbReference>
<sequence length="288" mass="33627">MADPRGPRLLIDLNNIFKRDPNIDEYDIVPVLEPKHNRSPFFLQEHKLGVEAWAVKLLMKYSVNRLIGWRAQKPSEKFIDHMEVSHLTRAVLLFNPDNYTAWNIRKELVESGYLNLTEDLAFGVLILTKHPKSPETFIHRRWLFQQILDHCLSSSSGSNASYLSLESSRLLKTHTQSELEVTSHAAEKYPCNYHAWSHRIWIIQHCLNCSLQVLLSELKSTELWTSTHISDHSGFHYRQFLLKELHARQGRLLSSYSVNSTELFMSEMAFVCDLIQSYPGHEALWYHR</sequence>
<dbReference type="GO" id="GO:0008318">
    <property type="term" value="F:protein prenyltransferase activity"/>
    <property type="evidence" value="ECO:0007669"/>
    <property type="project" value="InterPro"/>
</dbReference>
<dbReference type="Gene3D" id="1.25.40.120">
    <property type="entry name" value="Protein prenylyltransferase"/>
    <property type="match status" value="1"/>
</dbReference>
<comment type="caution">
    <text evidence="5">The sequence shown here is derived from an EMBL/GenBank/DDBJ whole genome shotgun (WGS) entry which is preliminary data.</text>
</comment>
<dbReference type="SUPFAM" id="SSF48439">
    <property type="entry name" value="Protein prenylyltransferase"/>
    <property type="match status" value="1"/>
</dbReference>
<dbReference type="PANTHER" id="PTHR11129">
    <property type="entry name" value="PROTEIN FARNESYLTRANSFERASE ALPHA SUBUNIT/RAB GERANYLGERANYL TRANSFERASE ALPHA SUBUNIT"/>
    <property type="match status" value="1"/>
</dbReference>
<dbReference type="InterPro" id="IPR002088">
    <property type="entry name" value="Prenyl_trans_a"/>
</dbReference>
<dbReference type="EMBL" id="CAXITT010000295">
    <property type="protein sequence ID" value="CAL1538352.1"/>
    <property type="molecule type" value="Genomic_DNA"/>
</dbReference>
<dbReference type="AlphaFoldDB" id="A0AAV2HXH0"/>
<dbReference type="Proteomes" id="UP001497497">
    <property type="component" value="Unassembled WGS sequence"/>
</dbReference>
<organism evidence="5 6">
    <name type="scientific">Lymnaea stagnalis</name>
    <name type="common">Great pond snail</name>
    <name type="synonym">Helix stagnalis</name>
    <dbReference type="NCBI Taxonomy" id="6523"/>
    <lineage>
        <taxon>Eukaryota</taxon>
        <taxon>Metazoa</taxon>
        <taxon>Spiralia</taxon>
        <taxon>Lophotrochozoa</taxon>
        <taxon>Mollusca</taxon>
        <taxon>Gastropoda</taxon>
        <taxon>Heterobranchia</taxon>
        <taxon>Euthyneura</taxon>
        <taxon>Panpulmonata</taxon>
        <taxon>Hygrophila</taxon>
        <taxon>Lymnaeoidea</taxon>
        <taxon>Lymnaeidae</taxon>
        <taxon>Lymnaea</taxon>
    </lineage>
</organism>
<dbReference type="PROSITE" id="PS51147">
    <property type="entry name" value="PFTA"/>
    <property type="match status" value="1"/>
</dbReference>
<evidence type="ECO:0008006" key="7">
    <source>
        <dbReference type="Google" id="ProtNLM"/>
    </source>
</evidence>
<dbReference type="PANTHER" id="PTHR11129:SF3">
    <property type="entry name" value="PROTEIN PRENYLTRANSFERASE ALPHA SUBUNIT REPEAT-CONTAINING PROTEIN 1"/>
    <property type="match status" value="1"/>
</dbReference>
<keyword evidence="3" id="KW-0808">Transferase</keyword>
<proteinExistence type="inferred from homology"/>
<gene>
    <name evidence="5" type="ORF">GSLYS_00012173001</name>
</gene>
<dbReference type="Pfam" id="PF01239">
    <property type="entry name" value="PPTA"/>
    <property type="match status" value="4"/>
</dbReference>
<name>A0AAV2HXH0_LYMST</name>
<keyword evidence="2" id="KW-0637">Prenyltransferase</keyword>
<feature type="non-terminal residue" evidence="5">
    <location>
        <position position="288"/>
    </location>
</feature>
<reference evidence="5 6" key="1">
    <citation type="submission" date="2024-04" db="EMBL/GenBank/DDBJ databases">
        <authorList>
            <consortium name="Genoscope - CEA"/>
            <person name="William W."/>
        </authorList>
    </citation>
    <scope>NUCLEOTIDE SEQUENCE [LARGE SCALE GENOMIC DNA]</scope>
</reference>
<evidence type="ECO:0000256" key="1">
    <source>
        <dbReference type="ARBA" id="ARBA00006734"/>
    </source>
</evidence>
<evidence type="ECO:0000256" key="3">
    <source>
        <dbReference type="ARBA" id="ARBA00022679"/>
    </source>
</evidence>
<evidence type="ECO:0000256" key="4">
    <source>
        <dbReference type="ARBA" id="ARBA00022737"/>
    </source>
</evidence>
<evidence type="ECO:0000313" key="6">
    <source>
        <dbReference type="Proteomes" id="UP001497497"/>
    </source>
</evidence>
<comment type="similarity">
    <text evidence="1">Belongs to the protein prenyltransferase subunit alpha family.</text>
</comment>
<evidence type="ECO:0000313" key="5">
    <source>
        <dbReference type="EMBL" id="CAL1538352.1"/>
    </source>
</evidence>
<accession>A0AAV2HXH0</accession>